<keyword evidence="8" id="KW-0695">RNA-directed DNA polymerase</keyword>
<comment type="caution">
    <text evidence="10">The sequence shown here is derived from an EMBL/GenBank/DDBJ whole genome shotgun (WGS) entry which is preliminary data.</text>
</comment>
<evidence type="ECO:0000256" key="5">
    <source>
        <dbReference type="ARBA" id="ARBA00022759"/>
    </source>
</evidence>
<keyword evidence="11" id="KW-1185">Reference proteome</keyword>
<evidence type="ECO:0000256" key="1">
    <source>
        <dbReference type="ARBA" id="ARBA00012493"/>
    </source>
</evidence>
<evidence type="ECO:0000256" key="4">
    <source>
        <dbReference type="ARBA" id="ARBA00022722"/>
    </source>
</evidence>
<gene>
    <name evidence="10" type="ORF">O181_088077</name>
</gene>
<dbReference type="PANTHER" id="PTHR37984">
    <property type="entry name" value="PROTEIN CBG26694"/>
    <property type="match status" value="1"/>
</dbReference>
<dbReference type="Pfam" id="PF17917">
    <property type="entry name" value="RT_RNaseH"/>
    <property type="match status" value="1"/>
</dbReference>
<evidence type="ECO:0000259" key="9">
    <source>
        <dbReference type="PROSITE" id="PS50994"/>
    </source>
</evidence>
<dbReference type="InterPro" id="IPR041373">
    <property type="entry name" value="RT_RNaseH"/>
</dbReference>
<reference evidence="10" key="1">
    <citation type="submission" date="2021-03" db="EMBL/GenBank/DDBJ databases">
        <title>Draft genome sequence of rust myrtle Austropuccinia psidii MF-1, a brazilian biotype.</title>
        <authorList>
            <person name="Quecine M.C."/>
            <person name="Pachon D.M.R."/>
            <person name="Bonatelli M.L."/>
            <person name="Correr F.H."/>
            <person name="Franceschini L.M."/>
            <person name="Leite T.F."/>
            <person name="Margarido G.R.A."/>
            <person name="Almeida C.A."/>
            <person name="Ferrarezi J.A."/>
            <person name="Labate C.A."/>
        </authorList>
    </citation>
    <scope>NUCLEOTIDE SEQUENCE</scope>
    <source>
        <strain evidence="10">MF-1</strain>
    </source>
</reference>
<dbReference type="OrthoDB" id="2595244at2759"/>
<dbReference type="GO" id="GO:0005634">
    <property type="term" value="C:nucleus"/>
    <property type="evidence" value="ECO:0007669"/>
    <property type="project" value="UniProtKB-ARBA"/>
</dbReference>
<protein>
    <recommendedName>
        <fullName evidence="1">RNA-directed DNA polymerase</fullName>
        <ecNumber evidence="1">2.7.7.49</ecNumber>
    </recommendedName>
</protein>
<dbReference type="GO" id="GO:0004519">
    <property type="term" value="F:endonuclease activity"/>
    <property type="evidence" value="ECO:0007669"/>
    <property type="project" value="UniProtKB-KW"/>
</dbReference>
<dbReference type="GO" id="GO:0003964">
    <property type="term" value="F:RNA-directed DNA polymerase activity"/>
    <property type="evidence" value="ECO:0007669"/>
    <property type="project" value="UniProtKB-KW"/>
</dbReference>
<keyword evidence="5" id="KW-0255">Endonuclease</keyword>
<dbReference type="GO" id="GO:0003723">
    <property type="term" value="F:RNA binding"/>
    <property type="evidence" value="ECO:0007669"/>
    <property type="project" value="UniProtKB-KW"/>
</dbReference>
<keyword evidence="2" id="KW-0808">Transferase</keyword>
<dbReference type="GO" id="GO:0016787">
    <property type="term" value="F:hydrolase activity"/>
    <property type="evidence" value="ECO:0007669"/>
    <property type="project" value="UniProtKB-KW"/>
</dbReference>
<dbReference type="InterPro" id="IPR050951">
    <property type="entry name" value="Retrovirus_Pol_polyprotein"/>
</dbReference>
<dbReference type="Gene3D" id="3.30.420.10">
    <property type="entry name" value="Ribonuclease H-like superfamily/Ribonuclease H"/>
    <property type="match status" value="1"/>
</dbReference>
<evidence type="ECO:0000256" key="6">
    <source>
        <dbReference type="ARBA" id="ARBA00022801"/>
    </source>
</evidence>
<sequence>MLSINLQIQSESAILANTCPKRGKINEIDIEKEPDVEKDDIIEDNSDDKSSIFSESSKDIENINATFDIMESYSHLPQLSNGQLDLSKVQDAQLMKTKPNRGKGYTAGNSCITEVVIDNKPTKLLLDPGAFCSCVGKSFLKTFVPNFEDQLLPIDGIKFNSASNPMKALGIFETNVIFPHINGNLRITVEFVVMENCSSTHFILGNDYLIMYGIDLHNNKDRYFTIGDNKQNELSTILYNHKEAFASDKESPGELIGNEFDITLNIERPYPPLLRRPVYPESPKSREALEIHIKELLDLGVIGKVGHNEEVEITTPVIVAWHNGKSRMVGDFRALNTYTVPDRYPIPKIQISLTQISQAVYITTMDSLKGFHHTVVTPRERKYLRIIVCCGVYEYLRIPFGMKNAPSHFQRMMNEIFPEELSEGWLIIYIDYIIVCSKTWEEHMYRLSRVLTKIQSVNMKMSLKKCHFGFKELKSVRHVVSGLSLGIYKNKVAAVWLKPMPQNKKEIQSFLGFPGYYRQHIKDFASIARPLSKLCDNDIVFEMTVDRVKAFESLREALTTAPLLLITDFKLPFKLYIVASGDGLGAALDQAQIINDKPVERPICFISRKIKPTEARYGASQMECLFLVWALEKLNYFLEGCVFEVITDCTAFKFLLNMKTPNRNMLRWQIAIQEYRGNMTIVHKDGNIHKNADGLSRWPLPNDIDNPPYVPEEASPRISIEGISVTELKTTFFEEVTNSYTQDKNCSILCQLLNKHCKDNSLIPALDEVWKKSYDETRFQLLDGIIYHRTKHTCVMTVVDPSLINLVLKECHCSPFSVHLSEDRREKVKTCIWWPMWQNDVAEYFKTCERFQKANKSTGKRLGNMIKIQEPRRPWEIFHMDWLTGLPPGCDRSYNAFLVIVDRFGKTQMLLPCHKYDTAMDTALLISNILVSWTGIFTNIISDRNPKFSSTLWTHLHQLFGTKLSFSTAYHPKTDGLAGRMIQTLEDMVRIFSEYGLEFKDCDVFTHDWCTLLPALELAYKTSIHASTNQTPAILEKGWNPKLPQHSLWKDLLEIHPTAASFKGMLDKARKHAVRCMEDSFPSAKDKWDKSHTTPDFKVGVLVLVSTTNFNNIKGCK</sequence>
<organism evidence="10 11">
    <name type="scientific">Austropuccinia psidii MF-1</name>
    <dbReference type="NCBI Taxonomy" id="1389203"/>
    <lineage>
        <taxon>Eukaryota</taxon>
        <taxon>Fungi</taxon>
        <taxon>Dikarya</taxon>
        <taxon>Basidiomycota</taxon>
        <taxon>Pucciniomycotina</taxon>
        <taxon>Pucciniomycetes</taxon>
        <taxon>Pucciniales</taxon>
        <taxon>Sphaerophragmiaceae</taxon>
        <taxon>Austropuccinia</taxon>
    </lineage>
</organism>
<dbReference type="Proteomes" id="UP000765509">
    <property type="component" value="Unassembled WGS sequence"/>
</dbReference>
<feature type="domain" description="Integrase catalytic" evidence="9">
    <location>
        <begin position="870"/>
        <end position="1040"/>
    </location>
</feature>
<dbReference type="AlphaFoldDB" id="A0A9Q3P4D5"/>
<name>A0A9Q3P4D5_9BASI</name>
<dbReference type="Gene3D" id="1.10.340.70">
    <property type="match status" value="1"/>
</dbReference>
<dbReference type="EC" id="2.7.7.49" evidence="1"/>
<keyword evidence="3" id="KW-0548">Nucleotidyltransferase</keyword>
<evidence type="ECO:0000256" key="7">
    <source>
        <dbReference type="ARBA" id="ARBA00022884"/>
    </source>
</evidence>
<evidence type="ECO:0000256" key="8">
    <source>
        <dbReference type="ARBA" id="ARBA00022918"/>
    </source>
</evidence>
<dbReference type="InterPro" id="IPR000477">
    <property type="entry name" value="RT_dom"/>
</dbReference>
<dbReference type="InterPro" id="IPR043128">
    <property type="entry name" value="Rev_trsase/Diguanyl_cyclase"/>
</dbReference>
<dbReference type="InterPro" id="IPR021109">
    <property type="entry name" value="Peptidase_aspartic_dom_sf"/>
</dbReference>
<dbReference type="SUPFAM" id="SSF53098">
    <property type="entry name" value="Ribonuclease H-like"/>
    <property type="match status" value="1"/>
</dbReference>
<evidence type="ECO:0000256" key="2">
    <source>
        <dbReference type="ARBA" id="ARBA00022679"/>
    </source>
</evidence>
<dbReference type="CDD" id="cd09274">
    <property type="entry name" value="RNase_HI_RT_Ty3"/>
    <property type="match status" value="1"/>
</dbReference>
<keyword evidence="4" id="KW-0540">Nuclease</keyword>
<dbReference type="SUPFAM" id="SSF56672">
    <property type="entry name" value="DNA/RNA polymerases"/>
    <property type="match status" value="1"/>
</dbReference>
<dbReference type="EMBL" id="AVOT02053576">
    <property type="protein sequence ID" value="MBW0548362.1"/>
    <property type="molecule type" value="Genomic_DNA"/>
</dbReference>
<dbReference type="GO" id="GO:0015074">
    <property type="term" value="P:DNA integration"/>
    <property type="evidence" value="ECO:0007669"/>
    <property type="project" value="InterPro"/>
</dbReference>
<dbReference type="CDD" id="cd01647">
    <property type="entry name" value="RT_LTR"/>
    <property type="match status" value="1"/>
</dbReference>
<keyword evidence="7" id="KW-0694">RNA-binding</keyword>
<dbReference type="PROSITE" id="PS50994">
    <property type="entry name" value="INTEGRASE"/>
    <property type="match status" value="1"/>
</dbReference>
<proteinExistence type="predicted"/>
<dbReference type="Gene3D" id="3.30.70.270">
    <property type="match status" value="2"/>
</dbReference>
<dbReference type="InterPro" id="IPR036397">
    <property type="entry name" value="RNaseH_sf"/>
</dbReference>
<dbReference type="FunFam" id="3.30.70.270:FF:000020">
    <property type="entry name" value="Transposon Tf2-6 polyprotein-like Protein"/>
    <property type="match status" value="1"/>
</dbReference>
<evidence type="ECO:0000313" key="11">
    <source>
        <dbReference type="Proteomes" id="UP000765509"/>
    </source>
</evidence>
<dbReference type="Gene3D" id="3.10.10.10">
    <property type="entry name" value="HIV Type 1 Reverse Transcriptase, subunit A, domain 1"/>
    <property type="match status" value="1"/>
</dbReference>
<dbReference type="Pfam" id="PF17921">
    <property type="entry name" value="Integrase_H2C2"/>
    <property type="match status" value="1"/>
</dbReference>
<accession>A0A9Q3P4D5</accession>
<dbReference type="InterPro" id="IPR043502">
    <property type="entry name" value="DNA/RNA_pol_sf"/>
</dbReference>
<dbReference type="InterPro" id="IPR001584">
    <property type="entry name" value="Integrase_cat-core"/>
</dbReference>
<evidence type="ECO:0000313" key="10">
    <source>
        <dbReference type="EMBL" id="MBW0548362.1"/>
    </source>
</evidence>
<evidence type="ECO:0000256" key="3">
    <source>
        <dbReference type="ARBA" id="ARBA00022695"/>
    </source>
</evidence>
<dbReference type="PANTHER" id="PTHR37984:SF5">
    <property type="entry name" value="PROTEIN NYNRIN-LIKE"/>
    <property type="match status" value="1"/>
</dbReference>
<keyword evidence="6" id="KW-0378">Hydrolase</keyword>
<dbReference type="InterPro" id="IPR012337">
    <property type="entry name" value="RNaseH-like_sf"/>
</dbReference>
<dbReference type="InterPro" id="IPR041588">
    <property type="entry name" value="Integrase_H2C2"/>
</dbReference>
<dbReference type="Gene3D" id="2.40.70.10">
    <property type="entry name" value="Acid Proteases"/>
    <property type="match status" value="1"/>
</dbReference>
<dbReference type="Pfam" id="PF00078">
    <property type="entry name" value="RVT_1"/>
    <property type="match status" value="1"/>
</dbReference>